<dbReference type="GO" id="GO:0043531">
    <property type="term" value="F:ADP binding"/>
    <property type="evidence" value="ECO:0007669"/>
    <property type="project" value="InterPro"/>
</dbReference>
<dbReference type="InterPro" id="IPR035897">
    <property type="entry name" value="Toll_tir_struct_dom_sf"/>
</dbReference>
<dbReference type="Gene3D" id="3.40.50.300">
    <property type="entry name" value="P-loop containing nucleotide triphosphate hydrolases"/>
    <property type="match status" value="1"/>
</dbReference>
<evidence type="ECO:0000256" key="5">
    <source>
        <dbReference type="ARBA" id="ARBA00022821"/>
    </source>
</evidence>
<dbReference type="Pfam" id="PF23282">
    <property type="entry name" value="WHD_ROQ1"/>
    <property type="match status" value="1"/>
</dbReference>
<accession>A0AAD9TK63</accession>
<gene>
    <name evidence="10" type="ORF">Ddye_031777</name>
</gene>
<dbReference type="Gene3D" id="3.80.10.10">
    <property type="entry name" value="Ribonuclease Inhibitor"/>
    <property type="match status" value="2"/>
</dbReference>
<dbReference type="Pfam" id="PF23598">
    <property type="entry name" value="LRR_14"/>
    <property type="match status" value="1"/>
</dbReference>
<dbReference type="GO" id="GO:0006952">
    <property type="term" value="P:defense response"/>
    <property type="evidence" value="ECO:0007669"/>
    <property type="project" value="UniProtKB-KW"/>
</dbReference>
<dbReference type="FunFam" id="3.40.50.10140:FF:000007">
    <property type="entry name" value="Disease resistance protein (TIR-NBS-LRR class)"/>
    <property type="match status" value="1"/>
</dbReference>
<dbReference type="GO" id="GO:0051707">
    <property type="term" value="P:response to other organism"/>
    <property type="evidence" value="ECO:0007669"/>
    <property type="project" value="UniProtKB-ARBA"/>
</dbReference>
<feature type="transmembrane region" description="Helical" evidence="8">
    <location>
        <begin position="1039"/>
        <end position="1064"/>
    </location>
</feature>
<dbReference type="Pfam" id="PF00931">
    <property type="entry name" value="NB-ARC"/>
    <property type="match status" value="1"/>
</dbReference>
<keyword evidence="2" id="KW-0433">Leucine-rich repeat</keyword>
<evidence type="ECO:0000256" key="7">
    <source>
        <dbReference type="ARBA" id="ARBA00047304"/>
    </source>
</evidence>
<dbReference type="InterPro" id="IPR027417">
    <property type="entry name" value="P-loop_NTPase"/>
</dbReference>
<dbReference type="SUPFAM" id="SSF52058">
    <property type="entry name" value="L domain-like"/>
    <property type="match status" value="1"/>
</dbReference>
<dbReference type="Pfam" id="PF20160">
    <property type="entry name" value="C-JID"/>
    <property type="match status" value="1"/>
</dbReference>
<name>A0AAD9TK63_9ROSI</name>
<evidence type="ECO:0000259" key="9">
    <source>
        <dbReference type="PROSITE" id="PS50104"/>
    </source>
</evidence>
<comment type="caution">
    <text evidence="10">The sequence shown here is derived from an EMBL/GenBank/DDBJ whole genome shotgun (WGS) entry which is preliminary data.</text>
</comment>
<dbReference type="PANTHER" id="PTHR11017">
    <property type="entry name" value="LEUCINE-RICH REPEAT-CONTAINING PROTEIN"/>
    <property type="match status" value="1"/>
</dbReference>
<keyword evidence="5" id="KW-0611">Plant defense</keyword>
<keyword evidence="6" id="KW-0520">NAD</keyword>
<dbReference type="EC" id="3.2.2.6" evidence="1"/>
<dbReference type="PROSITE" id="PS51450">
    <property type="entry name" value="LRR"/>
    <property type="match status" value="1"/>
</dbReference>
<dbReference type="InterPro" id="IPR001611">
    <property type="entry name" value="Leu-rich_rpt"/>
</dbReference>
<dbReference type="GO" id="GO:0061809">
    <property type="term" value="F:NAD+ nucleosidase activity, cyclic ADP-ribose generating"/>
    <property type="evidence" value="ECO:0007669"/>
    <property type="project" value="UniProtKB-EC"/>
</dbReference>
<dbReference type="InterPro" id="IPR011713">
    <property type="entry name" value="Leu-rich_rpt_3"/>
</dbReference>
<protein>
    <recommendedName>
        <fullName evidence="1">ADP-ribosyl cyclase/cyclic ADP-ribose hydrolase</fullName>
        <ecNumber evidence="1">3.2.2.6</ecNumber>
    </recommendedName>
</protein>
<dbReference type="Gene3D" id="3.40.50.10140">
    <property type="entry name" value="Toll/interleukin-1 receptor homology (TIR) domain"/>
    <property type="match status" value="1"/>
</dbReference>
<evidence type="ECO:0000256" key="1">
    <source>
        <dbReference type="ARBA" id="ARBA00011982"/>
    </source>
</evidence>
<keyword evidence="8" id="KW-0472">Membrane</keyword>
<evidence type="ECO:0000313" key="11">
    <source>
        <dbReference type="Proteomes" id="UP001280121"/>
    </source>
</evidence>
<evidence type="ECO:0000313" key="10">
    <source>
        <dbReference type="EMBL" id="KAK2636985.1"/>
    </source>
</evidence>
<dbReference type="EMBL" id="JANJYI010000009">
    <property type="protein sequence ID" value="KAK2636985.1"/>
    <property type="molecule type" value="Genomic_DNA"/>
</dbReference>
<keyword evidence="8" id="KW-0812">Transmembrane</keyword>
<dbReference type="InterPro" id="IPR058192">
    <property type="entry name" value="WHD_ROQ1-like"/>
</dbReference>
<dbReference type="Pfam" id="PF07725">
    <property type="entry name" value="LRR_3"/>
    <property type="match status" value="1"/>
</dbReference>
<keyword evidence="3" id="KW-0677">Repeat</keyword>
<evidence type="ECO:0000256" key="8">
    <source>
        <dbReference type="SAM" id="Phobius"/>
    </source>
</evidence>
<evidence type="ECO:0000256" key="6">
    <source>
        <dbReference type="ARBA" id="ARBA00023027"/>
    </source>
</evidence>
<comment type="catalytic activity">
    <reaction evidence="7">
        <text>NAD(+) + H2O = ADP-D-ribose + nicotinamide + H(+)</text>
        <dbReference type="Rhea" id="RHEA:16301"/>
        <dbReference type="ChEBI" id="CHEBI:15377"/>
        <dbReference type="ChEBI" id="CHEBI:15378"/>
        <dbReference type="ChEBI" id="CHEBI:17154"/>
        <dbReference type="ChEBI" id="CHEBI:57540"/>
        <dbReference type="ChEBI" id="CHEBI:57967"/>
        <dbReference type="EC" id="3.2.2.6"/>
    </reaction>
    <physiologicalReaction direction="left-to-right" evidence="7">
        <dbReference type="Rhea" id="RHEA:16302"/>
    </physiologicalReaction>
</comment>
<dbReference type="PROSITE" id="PS50104">
    <property type="entry name" value="TIR"/>
    <property type="match status" value="1"/>
</dbReference>
<dbReference type="InterPro" id="IPR000157">
    <property type="entry name" value="TIR_dom"/>
</dbReference>
<dbReference type="SUPFAM" id="SSF46785">
    <property type="entry name" value="Winged helix' DNA-binding domain"/>
    <property type="match status" value="1"/>
</dbReference>
<keyword evidence="8" id="KW-1133">Transmembrane helix</keyword>
<keyword evidence="4" id="KW-0378">Hydrolase</keyword>
<evidence type="ECO:0000256" key="3">
    <source>
        <dbReference type="ARBA" id="ARBA00022737"/>
    </source>
</evidence>
<dbReference type="InterPro" id="IPR042197">
    <property type="entry name" value="Apaf_helical"/>
</dbReference>
<keyword evidence="11" id="KW-1185">Reference proteome</keyword>
<dbReference type="InterPro" id="IPR002182">
    <property type="entry name" value="NB-ARC"/>
</dbReference>
<dbReference type="PRINTS" id="PR00364">
    <property type="entry name" value="DISEASERSIST"/>
</dbReference>
<feature type="domain" description="TIR" evidence="9">
    <location>
        <begin position="17"/>
        <end position="180"/>
    </location>
</feature>
<dbReference type="InterPro" id="IPR036390">
    <property type="entry name" value="WH_DNA-bd_sf"/>
</dbReference>
<dbReference type="Proteomes" id="UP001280121">
    <property type="component" value="Unassembled WGS sequence"/>
</dbReference>
<evidence type="ECO:0000256" key="4">
    <source>
        <dbReference type="ARBA" id="ARBA00022801"/>
    </source>
</evidence>
<dbReference type="GO" id="GO:0007165">
    <property type="term" value="P:signal transduction"/>
    <property type="evidence" value="ECO:0007669"/>
    <property type="project" value="InterPro"/>
</dbReference>
<reference evidence="10" key="1">
    <citation type="journal article" date="2023" name="Plant J.">
        <title>Genome sequences and population genomics provide insights into the demographic history, inbreeding, and mutation load of two 'living fossil' tree species of Dipteronia.</title>
        <authorList>
            <person name="Feng Y."/>
            <person name="Comes H.P."/>
            <person name="Chen J."/>
            <person name="Zhu S."/>
            <person name="Lu R."/>
            <person name="Zhang X."/>
            <person name="Li P."/>
            <person name="Qiu J."/>
            <person name="Olsen K.M."/>
            <person name="Qiu Y."/>
        </authorList>
    </citation>
    <scope>NUCLEOTIDE SEQUENCE</scope>
    <source>
        <strain evidence="10">KIB01</strain>
    </source>
</reference>
<proteinExistence type="predicted"/>
<dbReference type="InterPro" id="IPR045344">
    <property type="entry name" value="C-JID"/>
</dbReference>
<dbReference type="InterPro" id="IPR032675">
    <property type="entry name" value="LRR_dom_sf"/>
</dbReference>
<dbReference type="SMART" id="SM00255">
    <property type="entry name" value="TIR"/>
    <property type="match status" value="1"/>
</dbReference>
<dbReference type="AlphaFoldDB" id="A0AAD9TK63"/>
<evidence type="ECO:0000256" key="2">
    <source>
        <dbReference type="ARBA" id="ARBA00022614"/>
    </source>
</evidence>
<sequence length="1087" mass="123249">MGASQSSSSSSTSTHEGKFDVFISFRGEDTRDNIKSHLFRALSQKHIETFVDDRLIRGDEISSALLRAIEESKISVVIFSDDYASSKWCLRELAEIMRYKRMNKQIVIPVFYHVNPSDVRKQTGSFKDSLANHKQVSKQELQAWRDALFEASNLSGWDSSVTKPEARLVDEIVKDVLNKLNGISPLSDSKGLIGIDSRIEKVKSLLGIGMSDFRIVGIWGMGGIGKTTLAEAVFDQVSGEFEGCCFIGNVREESEKPGGLARLKEEVLSKLLEEENLKFRTPNIPEFVRRRLKSKKVFIVLDDMTKLKQLEVLAGGIDAFGSGSRIIITSRDKHLLSYCGVHEHDIYEVKALDDQEAFQLFRKYAFDQDHPSEDLMVFVRRVVVYAKGNPLALKELGSSFYQKTKLEYESAVQKLKKICNPEICNSLRNSFDGLDYEEKEIFLDIVFFFKGRDRNYVTTILDDCYSSVHFSLSVLIDKSLITISTTNEIEMDDLLEEMGWEIVCEESSSFAGKRSRLNNHEDLCLVLNRNSETDAVKGIVLDMSKIKDIDLNYESFEKLYNLRFLKFYYQTHCSGHSMYTPKVHAPHGLKCLPDELRTLHWHGYPLTTLPTDYSLENLVELNLPYSNLEQLWEGIKVAPRLKLLILCNSQKLTSLPDLSYSPCLEVINLEDCISLSEIPSSIQHLDHLYFLCLRGCESLRSIPSSICSLGSLYHLDLSNCPKLDKLPENLRNLLSLKYLFLNNCRLKEIPEDIGCLSSLEVLELCGNSFGSLPTSMHKLSELKRLLLNNCSMLQSLSKLPSGLQSLEAMNCKQLQSLPDTSELAEVVTQRFIKEYERAFPLSICLPGSVIPDWFDYQKIGSLITIQLPRDNRKLVGFALCTVIAFEKYCDDGRGVSVGFKNHYGDTMDFCGSLTVCDSQKHNRTISIYSDHIVQGYYPFSNVTGFISVEFYPQNFDGQPLQGCKVKNCAVCPLYAKEVTETRIFSDETDTCGSGSGSSRFDDEEMNPHPKIIAERKLTLLIDNKVIPFYCTFRNNVGLLLFYCWCFIFCLLCGIFVVGLLGFLVHHLSTSCEIYLSSHVQNMHVRKI</sequence>
<dbReference type="Pfam" id="PF01582">
    <property type="entry name" value="TIR"/>
    <property type="match status" value="1"/>
</dbReference>
<organism evidence="10 11">
    <name type="scientific">Dipteronia dyeriana</name>
    <dbReference type="NCBI Taxonomy" id="168575"/>
    <lineage>
        <taxon>Eukaryota</taxon>
        <taxon>Viridiplantae</taxon>
        <taxon>Streptophyta</taxon>
        <taxon>Embryophyta</taxon>
        <taxon>Tracheophyta</taxon>
        <taxon>Spermatophyta</taxon>
        <taxon>Magnoliopsida</taxon>
        <taxon>eudicotyledons</taxon>
        <taxon>Gunneridae</taxon>
        <taxon>Pentapetalae</taxon>
        <taxon>rosids</taxon>
        <taxon>malvids</taxon>
        <taxon>Sapindales</taxon>
        <taxon>Sapindaceae</taxon>
        <taxon>Hippocastanoideae</taxon>
        <taxon>Acereae</taxon>
        <taxon>Dipteronia</taxon>
    </lineage>
</organism>
<dbReference type="InterPro" id="IPR055414">
    <property type="entry name" value="LRR_R13L4/SHOC2-like"/>
</dbReference>
<dbReference type="InterPro" id="IPR044974">
    <property type="entry name" value="Disease_R_plants"/>
</dbReference>
<dbReference type="PANTHER" id="PTHR11017:SF479">
    <property type="entry name" value="DISEASE RESISTANCE PROTEIN (TIR-NBS-LRR CLASS) FAMILY"/>
    <property type="match status" value="1"/>
</dbReference>
<dbReference type="SUPFAM" id="SSF52200">
    <property type="entry name" value="Toll/Interleukin receptor TIR domain"/>
    <property type="match status" value="1"/>
</dbReference>
<dbReference type="SUPFAM" id="SSF52540">
    <property type="entry name" value="P-loop containing nucleoside triphosphate hydrolases"/>
    <property type="match status" value="1"/>
</dbReference>
<dbReference type="Gene3D" id="1.10.8.430">
    <property type="entry name" value="Helical domain of apoptotic protease-activating factors"/>
    <property type="match status" value="1"/>
</dbReference>